<name>A0A0A9FFS5_ARUDO</name>
<dbReference type="AlphaFoldDB" id="A0A0A9FFS5"/>
<evidence type="ECO:0000313" key="1">
    <source>
        <dbReference type="EMBL" id="JAE08991.1"/>
    </source>
</evidence>
<proteinExistence type="predicted"/>
<reference evidence="1" key="1">
    <citation type="submission" date="2014-09" db="EMBL/GenBank/DDBJ databases">
        <authorList>
            <person name="Magalhaes I.L.F."/>
            <person name="Oliveira U."/>
            <person name="Santos F.R."/>
            <person name="Vidigal T.H.D.A."/>
            <person name="Brescovit A.D."/>
            <person name="Santos A.J."/>
        </authorList>
    </citation>
    <scope>NUCLEOTIDE SEQUENCE</scope>
    <source>
        <tissue evidence="1">Shoot tissue taken approximately 20 cm above the soil surface</tissue>
    </source>
</reference>
<accession>A0A0A9FFS5</accession>
<sequence length="24" mass="2644">MMMQVTTNPTNSPCSYVKLASAIR</sequence>
<reference evidence="1" key="2">
    <citation type="journal article" date="2015" name="Data Brief">
        <title>Shoot transcriptome of the giant reed, Arundo donax.</title>
        <authorList>
            <person name="Barrero R.A."/>
            <person name="Guerrero F.D."/>
            <person name="Moolhuijzen P."/>
            <person name="Goolsby J.A."/>
            <person name="Tidwell J."/>
            <person name="Bellgard S.E."/>
            <person name="Bellgard M.I."/>
        </authorList>
    </citation>
    <scope>NUCLEOTIDE SEQUENCE</scope>
    <source>
        <tissue evidence="1">Shoot tissue taken approximately 20 cm above the soil surface</tissue>
    </source>
</reference>
<organism evidence="1">
    <name type="scientific">Arundo donax</name>
    <name type="common">Giant reed</name>
    <name type="synonym">Donax arundinaceus</name>
    <dbReference type="NCBI Taxonomy" id="35708"/>
    <lineage>
        <taxon>Eukaryota</taxon>
        <taxon>Viridiplantae</taxon>
        <taxon>Streptophyta</taxon>
        <taxon>Embryophyta</taxon>
        <taxon>Tracheophyta</taxon>
        <taxon>Spermatophyta</taxon>
        <taxon>Magnoliopsida</taxon>
        <taxon>Liliopsida</taxon>
        <taxon>Poales</taxon>
        <taxon>Poaceae</taxon>
        <taxon>PACMAD clade</taxon>
        <taxon>Arundinoideae</taxon>
        <taxon>Arundineae</taxon>
        <taxon>Arundo</taxon>
    </lineage>
</organism>
<protein>
    <submittedName>
        <fullName evidence="1">Uncharacterized protein</fullName>
    </submittedName>
</protein>
<dbReference type="EMBL" id="GBRH01188905">
    <property type="protein sequence ID" value="JAE08991.1"/>
    <property type="molecule type" value="Transcribed_RNA"/>
</dbReference>